<protein>
    <recommendedName>
        <fullName evidence="2">C2H2-domain containing protein second zinc finger domain-containing protein</fullName>
    </recommendedName>
</protein>
<evidence type="ECO:0000313" key="4">
    <source>
        <dbReference type="Proteomes" id="UP000018144"/>
    </source>
</evidence>
<feature type="compositionally biased region" description="Basic and acidic residues" evidence="1">
    <location>
        <begin position="66"/>
        <end position="78"/>
    </location>
</feature>
<evidence type="ECO:0000259" key="2">
    <source>
        <dbReference type="Pfam" id="PF26176"/>
    </source>
</evidence>
<gene>
    <name evidence="3" type="ORF">PCON_07156</name>
</gene>
<evidence type="ECO:0000313" key="3">
    <source>
        <dbReference type="EMBL" id="CCX07567.1"/>
    </source>
</evidence>
<organism evidence="3 4">
    <name type="scientific">Pyronema omphalodes (strain CBS 100304)</name>
    <name type="common">Pyronema confluens</name>
    <dbReference type="NCBI Taxonomy" id="1076935"/>
    <lineage>
        <taxon>Eukaryota</taxon>
        <taxon>Fungi</taxon>
        <taxon>Dikarya</taxon>
        <taxon>Ascomycota</taxon>
        <taxon>Pezizomycotina</taxon>
        <taxon>Pezizomycetes</taxon>
        <taxon>Pezizales</taxon>
        <taxon>Pyronemataceae</taxon>
        <taxon>Pyronema</taxon>
    </lineage>
</organism>
<dbReference type="Pfam" id="PF26176">
    <property type="entry name" value="zf_C2H2_17_2"/>
    <property type="match status" value="1"/>
</dbReference>
<dbReference type="OrthoDB" id="5305647at2759"/>
<dbReference type="AlphaFoldDB" id="U4L572"/>
<reference evidence="3 4" key="1">
    <citation type="journal article" date="2013" name="PLoS Genet.">
        <title>The genome and development-dependent transcriptomes of Pyronema confluens: a window into fungal evolution.</title>
        <authorList>
            <person name="Traeger S."/>
            <person name="Altegoer F."/>
            <person name="Freitag M."/>
            <person name="Gabaldon T."/>
            <person name="Kempken F."/>
            <person name="Kumar A."/>
            <person name="Marcet-Houben M."/>
            <person name="Poggeler S."/>
            <person name="Stajich J.E."/>
            <person name="Nowrousian M."/>
        </authorList>
    </citation>
    <scope>NUCLEOTIDE SEQUENCE [LARGE SCALE GENOMIC DNA]</scope>
    <source>
        <strain evidence="4">CBS 100304</strain>
        <tissue evidence="3">Vegetative mycelium</tissue>
    </source>
</reference>
<sequence>MSSKQTTTITGNKFFCQSSGCEFAEKPFTGDDAEIQYKRHLNKHKLLCPIKDCPRSRNGNGFSRADNFKTHMKGHEGSRSSTPVLTGRIQRLKSPGKDVHKEAVGALQKILLETVAQLGEFKKQFGDSIDIVNKQFGDSIDVVNTPLSPPKEEDALSS</sequence>
<feature type="region of interest" description="Disordered" evidence="1">
    <location>
        <begin position="59"/>
        <end position="83"/>
    </location>
</feature>
<dbReference type="Proteomes" id="UP000018144">
    <property type="component" value="Unassembled WGS sequence"/>
</dbReference>
<proteinExistence type="predicted"/>
<dbReference type="InterPro" id="IPR059095">
    <property type="entry name" value="Znf_C2H2_17_2nd"/>
</dbReference>
<dbReference type="EMBL" id="HF935357">
    <property type="protein sequence ID" value="CCX07567.1"/>
    <property type="molecule type" value="Genomic_DNA"/>
</dbReference>
<evidence type="ECO:0000256" key="1">
    <source>
        <dbReference type="SAM" id="MobiDB-lite"/>
    </source>
</evidence>
<keyword evidence="4" id="KW-1185">Reference proteome</keyword>
<name>U4L572_PYROM</name>
<feature type="domain" description="C2H2-domain containing protein second zinc finger" evidence="2">
    <location>
        <begin position="47"/>
        <end position="74"/>
    </location>
</feature>
<accession>U4L572</accession>